<dbReference type="AlphaFoldDB" id="A0A974WMT8"/>
<sequence length="60" mass="7265">MIENNNFSKSEILNIKLFIKKKTWKIKKIENKYFISITKLLKLFNIIEINKLKLDLIKII</sequence>
<reference evidence="1" key="1">
    <citation type="submission" date="2017-11" db="EMBL/GenBank/DDBJ databases">
        <authorList>
            <person name="Jian Z."/>
        </authorList>
    </citation>
    <scope>NUCLEOTIDE SEQUENCE</scope>
    <source>
        <strain evidence="1">YC</strain>
    </source>
</reference>
<protein>
    <submittedName>
        <fullName evidence="1">Uncharacterized protein</fullName>
    </submittedName>
</protein>
<proteinExistence type="predicted"/>
<evidence type="ECO:0000313" key="1">
    <source>
        <dbReference type="EMBL" id="QSF25233.1"/>
    </source>
</evidence>
<keyword evidence="2" id="KW-1185">Reference proteome</keyword>
<dbReference type="Proteomes" id="UP000663075">
    <property type="component" value="Chromosome"/>
</dbReference>
<gene>
    <name evidence="1" type="ORF">CU086_00040</name>
</gene>
<organism evidence="1 2">
    <name type="scientific">Candidatus Nasuia deltocephalincola</name>
    <dbReference type="NCBI Taxonomy" id="1160784"/>
    <lineage>
        <taxon>Bacteria</taxon>
        <taxon>Pseudomonadati</taxon>
        <taxon>Pseudomonadota</taxon>
        <taxon>Betaproteobacteria</taxon>
        <taxon>Candidatus Nasuia</taxon>
    </lineage>
</organism>
<accession>A0A974WMT8</accession>
<evidence type="ECO:0000313" key="2">
    <source>
        <dbReference type="Proteomes" id="UP000663075"/>
    </source>
</evidence>
<name>A0A974WMT8_9PROT</name>
<dbReference type="EMBL" id="CP024850">
    <property type="protein sequence ID" value="QSF25233.1"/>
    <property type="molecule type" value="Genomic_DNA"/>
</dbReference>